<dbReference type="AlphaFoldDB" id="A0AAE0I9R9"/>
<dbReference type="InterPro" id="IPR029058">
    <property type="entry name" value="AB_hydrolase_fold"/>
</dbReference>
<comment type="function">
    <text evidence="3">Catalyzes the hydrolysis of N-formyl-L-kynurenine to L-kynurenine, the second step in the kynurenine pathway of tryptophan degradation. Kynurenine may be further oxidized to nicotinic acid, NAD(H) and NADP(H). Required for elimination of toxic metabolites.</text>
</comment>
<comment type="caution">
    <text evidence="6">The sequence shown here is derived from an EMBL/GenBank/DDBJ whole genome shotgun (WGS) entry which is preliminary data.</text>
</comment>
<evidence type="ECO:0000256" key="3">
    <source>
        <dbReference type="HAMAP-Rule" id="MF_03014"/>
    </source>
</evidence>
<dbReference type="Gene3D" id="3.40.50.1820">
    <property type="entry name" value="alpha/beta hydrolase"/>
    <property type="match status" value="1"/>
</dbReference>
<feature type="region of interest" description="Disordered" evidence="4">
    <location>
        <begin position="131"/>
        <end position="156"/>
    </location>
</feature>
<comment type="domain">
    <text evidence="3">The main chain amide nitrogen atoms of the second glycine and its adjacent residue in the HGGXW motif define the oxyanion hole, and stabilize the oxyanion that forms during the nucleophilic attack by the catalytic serine during substrate cleavage.</text>
</comment>
<dbReference type="GO" id="GO:0019441">
    <property type="term" value="P:L-tryptophan catabolic process to kynurenine"/>
    <property type="evidence" value="ECO:0007669"/>
    <property type="project" value="UniProtKB-UniRule"/>
</dbReference>
<comment type="pathway">
    <text evidence="3">Amino-acid degradation; L-tryptophan degradation via kynurenine pathway; L-kynurenine from L-tryptophan: step 2/2.</text>
</comment>
<evidence type="ECO:0000256" key="1">
    <source>
        <dbReference type="ARBA" id="ARBA00022801"/>
    </source>
</evidence>
<feature type="domain" description="AB hydrolase-1" evidence="5">
    <location>
        <begin position="85"/>
        <end position="342"/>
    </location>
</feature>
<dbReference type="PANTHER" id="PTHR48081">
    <property type="entry name" value="AB HYDROLASE SUPERFAMILY PROTEIN C4A8.06C"/>
    <property type="match status" value="1"/>
</dbReference>
<dbReference type="InterPro" id="IPR000073">
    <property type="entry name" value="AB_hydrolase_1"/>
</dbReference>
<evidence type="ECO:0000256" key="2">
    <source>
        <dbReference type="ARBA" id="ARBA00023079"/>
    </source>
</evidence>
<reference evidence="6" key="2">
    <citation type="submission" date="2023-06" db="EMBL/GenBank/DDBJ databases">
        <authorList>
            <consortium name="Lawrence Berkeley National Laboratory"/>
            <person name="Haridas S."/>
            <person name="Hensen N."/>
            <person name="Bonometti L."/>
            <person name="Westerberg I."/>
            <person name="Brannstrom I.O."/>
            <person name="Guillou S."/>
            <person name="Cros-Aarteil S."/>
            <person name="Calhoun S."/>
            <person name="Kuo A."/>
            <person name="Mondo S."/>
            <person name="Pangilinan J."/>
            <person name="Riley R."/>
            <person name="Labutti K."/>
            <person name="Andreopoulos B."/>
            <person name="Lipzen A."/>
            <person name="Chen C."/>
            <person name="Yanf M."/>
            <person name="Daum C."/>
            <person name="Ng V."/>
            <person name="Clum A."/>
            <person name="Steindorff A."/>
            <person name="Ohm R."/>
            <person name="Martin F."/>
            <person name="Silar P."/>
            <person name="Natvig D."/>
            <person name="Lalanne C."/>
            <person name="Gautier V."/>
            <person name="Ament-Velasquez S.L."/>
            <person name="Kruys A."/>
            <person name="Hutchinson M.I."/>
            <person name="Powell A.J."/>
            <person name="Barry K."/>
            <person name="Miller A.N."/>
            <person name="Grigoriev I.V."/>
            <person name="Debuchy R."/>
            <person name="Gladieux P."/>
            <person name="Thoren M.H."/>
            <person name="Johannesson H."/>
        </authorList>
    </citation>
    <scope>NUCLEOTIDE SEQUENCE</scope>
    <source>
        <strain evidence="6">SMH4131-1</strain>
    </source>
</reference>
<organism evidence="6 7">
    <name type="scientific">Cercophora scortea</name>
    <dbReference type="NCBI Taxonomy" id="314031"/>
    <lineage>
        <taxon>Eukaryota</taxon>
        <taxon>Fungi</taxon>
        <taxon>Dikarya</taxon>
        <taxon>Ascomycota</taxon>
        <taxon>Pezizomycotina</taxon>
        <taxon>Sordariomycetes</taxon>
        <taxon>Sordariomycetidae</taxon>
        <taxon>Sordariales</taxon>
        <taxon>Lasiosphaeriaceae</taxon>
        <taxon>Cercophora</taxon>
    </lineage>
</organism>
<dbReference type="Proteomes" id="UP001286456">
    <property type="component" value="Unassembled WGS sequence"/>
</dbReference>
<dbReference type="SUPFAM" id="SSF53474">
    <property type="entry name" value="alpha/beta-Hydrolases"/>
    <property type="match status" value="1"/>
</dbReference>
<evidence type="ECO:0000259" key="5">
    <source>
        <dbReference type="Pfam" id="PF12697"/>
    </source>
</evidence>
<keyword evidence="1 3" id="KW-0378">Hydrolase</keyword>
<comment type="similarity">
    <text evidence="3">Belongs to the kynurenine formamidase family.</text>
</comment>
<feature type="active site" evidence="3">
    <location>
        <position position="298"/>
    </location>
</feature>
<feature type="short sequence motif" description="HGGXW" evidence="3">
    <location>
        <begin position="89"/>
        <end position="93"/>
    </location>
</feature>
<dbReference type="EC" id="3.5.1.9" evidence="3"/>
<keyword evidence="7" id="KW-1185">Reference proteome</keyword>
<gene>
    <name evidence="6" type="ORF">B0T19DRAFT_260453</name>
</gene>
<dbReference type="InterPro" id="IPR050300">
    <property type="entry name" value="GDXG_lipolytic_enzyme"/>
</dbReference>
<comment type="catalytic activity">
    <reaction evidence="3">
        <text>N-formyl-L-kynurenine + H2O = L-kynurenine + formate + H(+)</text>
        <dbReference type="Rhea" id="RHEA:13009"/>
        <dbReference type="ChEBI" id="CHEBI:15377"/>
        <dbReference type="ChEBI" id="CHEBI:15378"/>
        <dbReference type="ChEBI" id="CHEBI:15740"/>
        <dbReference type="ChEBI" id="CHEBI:57959"/>
        <dbReference type="ChEBI" id="CHEBI:58629"/>
        <dbReference type="EC" id="3.5.1.9"/>
    </reaction>
</comment>
<feature type="compositionally biased region" description="Pro residues" evidence="4">
    <location>
        <begin position="134"/>
        <end position="145"/>
    </location>
</feature>
<feature type="active site" evidence="3">
    <location>
        <position position="331"/>
    </location>
</feature>
<dbReference type="InterPro" id="IPR027519">
    <property type="entry name" value="KFase_ver/fungi-typ"/>
</dbReference>
<keyword evidence="2 3" id="KW-0823">Tryptophan catabolism</keyword>
<evidence type="ECO:0000256" key="4">
    <source>
        <dbReference type="SAM" id="MobiDB-lite"/>
    </source>
</evidence>
<dbReference type="PANTHER" id="PTHR48081:SF33">
    <property type="entry name" value="KYNURENINE FORMAMIDASE"/>
    <property type="match status" value="1"/>
</dbReference>
<evidence type="ECO:0000313" key="6">
    <source>
        <dbReference type="EMBL" id="KAK3321178.1"/>
    </source>
</evidence>
<reference evidence="6" key="1">
    <citation type="journal article" date="2023" name="Mol. Phylogenet. Evol.">
        <title>Genome-scale phylogeny and comparative genomics of the fungal order Sordariales.</title>
        <authorList>
            <person name="Hensen N."/>
            <person name="Bonometti L."/>
            <person name="Westerberg I."/>
            <person name="Brannstrom I.O."/>
            <person name="Guillou S."/>
            <person name="Cros-Aarteil S."/>
            <person name="Calhoun S."/>
            <person name="Haridas S."/>
            <person name="Kuo A."/>
            <person name="Mondo S."/>
            <person name="Pangilinan J."/>
            <person name="Riley R."/>
            <person name="LaButti K."/>
            <person name="Andreopoulos B."/>
            <person name="Lipzen A."/>
            <person name="Chen C."/>
            <person name="Yan M."/>
            <person name="Daum C."/>
            <person name="Ng V."/>
            <person name="Clum A."/>
            <person name="Steindorff A."/>
            <person name="Ohm R.A."/>
            <person name="Martin F."/>
            <person name="Silar P."/>
            <person name="Natvig D.O."/>
            <person name="Lalanne C."/>
            <person name="Gautier V."/>
            <person name="Ament-Velasquez S.L."/>
            <person name="Kruys A."/>
            <person name="Hutchinson M.I."/>
            <person name="Powell A.J."/>
            <person name="Barry K."/>
            <person name="Miller A.N."/>
            <person name="Grigoriev I.V."/>
            <person name="Debuchy R."/>
            <person name="Gladieux P."/>
            <person name="Hiltunen Thoren M."/>
            <person name="Johannesson H."/>
        </authorList>
    </citation>
    <scope>NUCLEOTIDE SEQUENCE</scope>
    <source>
        <strain evidence="6">SMH4131-1</strain>
    </source>
</reference>
<feature type="active site" description="Nucleophile" evidence="3">
    <location>
        <position position="192"/>
    </location>
</feature>
<evidence type="ECO:0000313" key="7">
    <source>
        <dbReference type="Proteomes" id="UP001286456"/>
    </source>
</evidence>
<proteinExistence type="inferred from homology"/>
<feature type="region of interest" description="Disordered" evidence="4">
    <location>
        <begin position="57"/>
        <end position="77"/>
    </location>
</feature>
<dbReference type="GO" id="GO:0034354">
    <property type="term" value="P:'de novo' NAD+ biosynthetic process from L-tryptophan"/>
    <property type="evidence" value="ECO:0007669"/>
    <property type="project" value="UniProtKB-UniRule"/>
</dbReference>
<protein>
    <recommendedName>
        <fullName evidence="3">Kynurenine formamidase</fullName>
        <shortName evidence="3">KFA</shortName>
        <shortName evidence="3">KFase</shortName>
        <ecNumber evidence="3">3.5.1.9</ecNumber>
    </recommendedName>
    <alternativeName>
        <fullName evidence="3">Arylformamidase</fullName>
    </alternativeName>
    <alternativeName>
        <fullName evidence="3">N-formylkynurenine formamidase</fullName>
        <shortName evidence="3">FKF</shortName>
    </alternativeName>
</protein>
<accession>A0AAE0I9R9</accession>
<dbReference type="EMBL" id="JAUEPO010000005">
    <property type="protein sequence ID" value="KAK3321178.1"/>
    <property type="molecule type" value="Genomic_DNA"/>
</dbReference>
<comment type="subunit">
    <text evidence="3">Homodimer.</text>
</comment>
<dbReference type="GO" id="GO:0004061">
    <property type="term" value="F:arylformamidase activity"/>
    <property type="evidence" value="ECO:0007669"/>
    <property type="project" value="UniProtKB-UniRule"/>
</dbReference>
<dbReference type="HAMAP" id="MF_03014">
    <property type="entry name" value="KFase"/>
    <property type="match status" value="1"/>
</dbReference>
<sequence length="353" mass="37865">MSSSDWAAWASFPWTPVTANSSPDTTDNNTIGYHKHHVPYLPQSAPSPLQTLDVWIPPPSTTTTTTTTSPPPHHTLPSSPTRPWIIFIHGGAWRDPFVTSSAFSSTAEHILSSPTARNQISGLASLNYRLSPYPSHPTSPSPPSDPSATPDPARLARHPDHIHDVLSGIGYLQRLLGATTAASAPYVLAGHSCGATLAFQAAMDPSRWGLSPSMAIAPPAALVGLNGLYDLAGFIAAPPAGFEGLREAYAEFTRAAFGEEESVWRAVCPATAEGWWPGEWDAGKGRRRVVVLVQSPEDSLVPREQLEGMRGYLEREEGGIEVREMDARGGHDGLWVDGERMARILLDVAAGLC</sequence>
<name>A0AAE0I9R9_9PEZI</name>
<dbReference type="Pfam" id="PF12697">
    <property type="entry name" value="Abhydrolase_6"/>
    <property type="match status" value="1"/>
</dbReference>